<comment type="caution">
    <text evidence="4">The sequence shown here is derived from an EMBL/GenBank/DDBJ whole genome shotgun (WGS) entry which is preliminary data.</text>
</comment>
<proteinExistence type="predicted"/>
<gene>
    <name evidence="4" type="primary">pleD</name>
    <name evidence="4" type="ORF">Hgul01_03071</name>
</gene>
<evidence type="ECO:0000259" key="3">
    <source>
        <dbReference type="PROSITE" id="PS50110"/>
    </source>
</evidence>
<evidence type="ECO:0000256" key="2">
    <source>
        <dbReference type="PROSITE-ProRule" id="PRU00169"/>
    </source>
</evidence>
<dbReference type="Pfam" id="PF00072">
    <property type="entry name" value="Response_reg"/>
    <property type="match status" value="1"/>
</dbReference>
<organism evidence="4 5">
    <name type="scientific">Herpetosiphon gulosus</name>
    <dbReference type="NCBI Taxonomy" id="1973496"/>
    <lineage>
        <taxon>Bacteria</taxon>
        <taxon>Bacillati</taxon>
        <taxon>Chloroflexota</taxon>
        <taxon>Chloroflexia</taxon>
        <taxon>Herpetosiphonales</taxon>
        <taxon>Herpetosiphonaceae</taxon>
        <taxon>Herpetosiphon</taxon>
    </lineage>
</organism>
<dbReference type="SUPFAM" id="SSF52172">
    <property type="entry name" value="CheY-like"/>
    <property type="match status" value="1"/>
</dbReference>
<dbReference type="Gene3D" id="3.40.50.2300">
    <property type="match status" value="1"/>
</dbReference>
<accession>A0ABP9X1G6</accession>
<dbReference type="PANTHER" id="PTHR44591">
    <property type="entry name" value="STRESS RESPONSE REGULATOR PROTEIN 1"/>
    <property type="match status" value="1"/>
</dbReference>
<evidence type="ECO:0000313" key="4">
    <source>
        <dbReference type="EMBL" id="GAA5529265.1"/>
    </source>
</evidence>
<dbReference type="Proteomes" id="UP001428290">
    <property type="component" value="Unassembled WGS sequence"/>
</dbReference>
<protein>
    <submittedName>
        <fullName evidence="4">Response regulator PleD</fullName>
    </submittedName>
</protein>
<dbReference type="EMBL" id="BAABRU010000010">
    <property type="protein sequence ID" value="GAA5529265.1"/>
    <property type="molecule type" value="Genomic_DNA"/>
</dbReference>
<keyword evidence="5" id="KW-1185">Reference proteome</keyword>
<dbReference type="InterPro" id="IPR001789">
    <property type="entry name" value="Sig_transdc_resp-reg_receiver"/>
</dbReference>
<dbReference type="InterPro" id="IPR050595">
    <property type="entry name" value="Bact_response_regulator"/>
</dbReference>
<feature type="domain" description="Response regulatory" evidence="3">
    <location>
        <begin position="3"/>
        <end position="119"/>
    </location>
</feature>
<feature type="modified residue" description="4-aspartylphosphate" evidence="2">
    <location>
        <position position="52"/>
    </location>
</feature>
<evidence type="ECO:0000313" key="5">
    <source>
        <dbReference type="Proteomes" id="UP001428290"/>
    </source>
</evidence>
<dbReference type="PROSITE" id="PS50110">
    <property type="entry name" value="RESPONSE_REGULATORY"/>
    <property type="match status" value="1"/>
</dbReference>
<dbReference type="RefSeq" id="WP_345722878.1">
    <property type="nucleotide sequence ID" value="NZ_BAABRU010000010.1"/>
</dbReference>
<dbReference type="SMART" id="SM00448">
    <property type="entry name" value="REC"/>
    <property type="match status" value="1"/>
</dbReference>
<name>A0ABP9X1G6_9CHLR</name>
<dbReference type="PANTHER" id="PTHR44591:SF23">
    <property type="entry name" value="CHEY SUBFAMILY"/>
    <property type="match status" value="1"/>
</dbReference>
<keyword evidence="1 2" id="KW-0597">Phosphoprotein</keyword>
<sequence>MACLFIVDDQPDTHIILARLLEVDGYTVVGAHNGSEALKQIPVVRPALVLLDLALPGIDGLTVAKQLRTNTSTKHVPIIAMTAFGGNDYRTQAMAAGCSEYLLKPLDFAKLRGVIAQLVLQVA</sequence>
<evidence type="ECO:0000256" key="1">
    <source>
        <dbReference type="ARBA" id="ARBA00022553"/>
    </source>
</evidence>
<reference evidence="4 5" key="1">
    <citation type="submission" date="2024-02" db="EMBL/GenBank/DDBJ databases">
        <title>Herpetosiphon gulosus NBRC 112829.</title>
        <authorList>
            <person name="Ichikawa N."/>
            <person name="Katano-Makiyama Y."/>
            <person name="Hidaka K."/>
        </authorList>
    </citation>
    <scope>NUCLEOTIDE SEQUENCE [LARGE SCALE GENOMIC DNA]</scope>
    <source>
        <strain evidence="4 5">NBRC 112829</strain>
    </source>
</reference>
<dbReference type="InterPro" id="IPR011006">
    <property type="entry name" value="CheY-like_superfamily"/>
</dbReference>